<dbReference type="Proteomes" id="UP001234216">
    <property type="component" value="Unassembled WGS sequence"/>
</dbReference>
<organism evidence="2 3">
    <name type="scientific">Streptomyces canus</name>
    <dbReference type="NCBI Taxonomy" id="58343"/>
    <lineage>
        <taxon>Bacteria</taxon>
        <taxon>Bacillati</taxon>
        <taxon>Actinomycetota</taxon>
        <taxon>Actinomycetes</taxon>
        <taxon>Kitasatosporales</taxon>
        <taxon>Streptomycetaceae</taxon>
        <taxon>Streptomyces</taxon>
        <taxon>Streptomyces aurantiacus group</taxon>
    </lineage>
</organism>
<sequence length="69" mass="7829">MFLLAHQMPWLGMLLSTVITVGLKPRFRQLGRMSRKVWLTLHIGVGVGRLGVSLTAPRPVCRRRDHGRP</sequence>
<keyword evidence="1" id="KW-0812">Transmembrane</keyword>
<dbReference type="AlphaFoldDB" id="A0AAW8FGY2"/>
<feature type="transmembrane region" description="Helical" evidence="1">
    <location>
        <begin position="6"/>
        <end position="23"/>
    </location>
</feature>
<dbReference type="EMBL" id="JAUSZV010000005">
    <property type="protein sequence ID" value="MDQ0909009.1"/>
    <property type="molecule type" value="Genomic_DNA"/>
</dbReference>
<evidence type="ECO:0000313" key="3">
    <source>
        <dbReference type="Proteomes" id="UP001234216"/>
    </source>
</evidence>
<dbReference type="RefSeq" id="WP_306978626.1">
    <property type="nucleotide sequence ID" value="NZ_JAUSZV010000005.1"/>
</dbReference>
<proteinExistence type="predicted"/>
<evidence type="ECO:0000256" key="1">
    <source>
        <dbReference type="SAM" id="Phobius"/>
    </source>
</evidence>
<name>A0AAW8FGY2_9ACTN</name>
<gene>
    <name evidence="2" type="ORF">QFZ22_004994</name>
</gene>
<keyword evidence="1" id="KW-0472">Membrane</keyword>
<keyword evidence="1" id="KW-1133">Transmembrane helix</keyword>
<reference evidence="2" key="1">
    <citation type="submission" date="2023-07" db="EMBL/GenBank/DDBJ databases">
        <title>Comparative genomics of wheat-associated soil bacteria to identify genetic determinants of phenazine resistance.</title>
        <authorList>
            <person name="Mouncey N."/>
        </authorList>
    </citation>
    <scope>NUCLEOTIDE SEQUENCE</scope>
    <source>
        <strain evidence="2">V4I22</strain>
    </source>
</reference>
<comment type="caution">
    <text evidence="2">The sequence shown here is derived from an EMBL/GenBank/DDBJ whole genome shotgun (WGS) entry which is preliminary data.</text>
</comment>
<protein>
    <submittedName>
        <fullName evidence="2">Uncharacterized protein</fullName>
    </submittedName>
</protein>
<evidence type="ECO:0000313" key="2">
    <source>
        <dbReference type="EMBL" id="MDQ0909009.1"/>
    </source>
</evidence>
<accession>A0AAW8FGY2</accession>